<feature type="transmembrane region" description="Helical" evidence="1">
    <location>
        <begin position="80"/>
        <end position="98"/>
    </location>
</feature>
<dbReference type="RefSeq" id="WP_035569404.1">
    <property type="nucleotide sequence ID" value="NZ_ATXV01000001.1"/>
</dbReference>
<evidence type="ECO:0000313" key="3">
    <source>
        <dbReference type="EMBL" id="MDR6206226.1"/>
    </source>
</evidence>
<keyword evidence="1" id="KW-0472">Membrane</keyword>
<evidence type="ECO:0000313" key="4">
    <source>
        <dbReference type="Proteomes" id="UP001245184"/>
    </source>
</evidence>
<dbReference type="InterPro" id="IPR005804">
    <property type="entry name" value="FA_desaturase_dom"/>
</dbReference>
<organism evidence="3 4">
    <name type="scientific">Paraburkholderia graminis</name>
    <dbReference type="NCBI Taxonomy" id="60548"/>
    <lineage>
        <taxon>Bacteria</taxon>
        <taxon>Pseudomonadati</taxon>
        <taxon>Pseudomonadota</taxon>
        <taxon>Betaproteobacteria</taxon>
        <taxon>Burkholderiales</taxon>
        <taxon>Burkholderiaceae</taxon>
        <taxon>Paraburkholderia</taxon>
    </lineage>
</organism>
<proteinExistence type="predicted"/>
<dbReference type="EMBL" id="JAVIZN010000002">
    <property type="protein sequence ID" value="MDR6206226.1"/>
    <property type="molecule type" value="Genomic_DNA"/>
</dbReference>
<dbReference type="Proteomes" id="UP001245184">
    <property type="component" value="Unassembled WGS sequence"/>
</dbReference>
<sequence>MAIYLDDTQRNAIARLSMSRAWRTQWPTWALIVAIYGGWFGLATHARVLGLSLTTALLALVSAWYMSLQHELLHGHPTRSAHLNALLGFAPLAVWFPYRVYRDSHLQHHDDPQLTKPGHDPESYFVDGEVWERAGWAMRALLTCRNTLAGRLLLGPAFAIAATGVDALRKIKRGDWRDVPAWLAHFAALAALTAWLQYVCSIPAWVFILGVGYGALSLGSLRSFREHRAAHECAHRTVINEAGLFWRLLYLNNNFHLVHHDLPHVPWFALRAVYEASREQYIERSGGFLVAGYGEWVRRYAFVPAENPVHDRPRGFAPAFKEPAMYAGKALLIAASRDESENR</sequence>
<comment type="caution">
    <text evidence="3">The sequence shown here is derived from an EMBL/GenBank/DDBJ whole genome shotgun (WGS) entry which is preliminary data.</text>
</comment>
<accession>A0ABD5CMC1</accession>
<protein>
    <submittedName>
        <fullName evidence="3">Fatty acid desaturase</fullName>
    </submittedName>
</protein>
<feature type="transmembrane region" description="Helical" evidence="1">
    <location>
        <begin position="26"/>
        <end position="42"/>
    </location>
</feature>
<gene>
    <name evidence="3" type="ORF">QF025_004946</name>
</gene>
<feature type="domain" description="Fatty acid desaturase" evidence="2">
    <location>
        <begin position="54"/>
        <end position="283"/>
    </location>
</feature>
<feature type="transmembrane region" description="Helical" evidence="1">
    <location>
        <begin position="180"/>
        <end position="198"/>
    </location>
</feature>
<feature type="transmembrane region" description="Helical" evidence="1">
    <location>
        <begin position="204"/>
        <end position="221"/>
    </location>
</feature>
<dbReference type="AlphaFoldDB" id="A0ABD5CMC1"/>
<keyword evidence="1" id="KW-1133">Transmembrane helix</keyword>
<reference evidence="3 4" key="1">
    <citation type="submission" date="2023-08" db="EMBL/GenBank/DDBJ databases">
        <title>Genome sequencing of plant associated microbes to promote plant fitness in Sorghum bicolor and Oryza sativa.</title>
        <authorList>
            <person name="Coleman-Derr D."/>
        </authorList>
    </citation>
    <scope>NUCLEOTIDE SEQUENCE [LARGE SCALE GENOMIC DNA]</scope>
    <source>
        <strain evidence="3 4">SLBN-33</strain>
    </source>
</reference>
<evidence type="ECO:0000256" key="1">
    <source>
        <dbReference type="SAM" id="Phobius"/>
    </source>
</evidence>
<keyword evidence="1" id="KW-0812">Transmembrane</keyword>
<name>A0ABD5CMC1_9BURK</name>
<evidence type="ECO:0000259" key="2">
    <source>
        <dbReference type="Pfam" id="PF00487"/>
    </source>
</evidence>
<feature type="transmembrane region" description="Helical" evidence="1">
    <location>
        <begin position="48"/>
        <end position="68"/>
    </location>
</feature>
<dbReference type="Pfam" id="PF00487">
    <property type="entry name" value="FA_desaturase"/>
    <property type="match status" value="1"/>
</dbReference>